<gene>
    <name evidence="2" type="ORF">C487_04073</name>
</gene>
<name>L9Z4C5_9EURY</name>
<evidence type="ECO:0000313" key="3">
    <source>
        <dbReference type="Proteomes" id="UP000011618"/>
    </source>
</evidence>
<dbReference type="EMBL" id="AOII01000032">
    <property type="protein sequence ID" value="ELY80502.1"/>
    <property type="molecule type" value="Genomic_DNA"/>
</dbReference>
<dbReference type="Gene3D" id="2.40.128.630">
    <property type="match status" value="1"/>
</dbReference>
<dbReference type="InterPro" id="IPR011047">
    <property type="entry name" value="Quinoprotein_ADH-like_sf"/>
</dbReference>
<dbReference type="SUPFAM" id="SSF50998">
    <property type="entry name" value="Quinoprotein alcohol dehydrogenase-like"/>
    <property type="match status" value="1"/>
</dbReference>
<proteinExistence type="predicted"/>
<dbReference type="AlphaFoldDB" id="L9Z4C5"/>
<accession>L9Z4C5</accession>
<evidence type="ECO:0000259" key="1">
    <source>
        <dbReference type="Pfam" id="PF13360"/>
    </source>
</evidence>
<feature type="domain" description="Pyrrolo-quinoline quinone repeat" evidence="1">
    <location>
        <begin position="3"/>
        <end position="48"/>
    </location>
</feature>
<reference evidence="2 3" key="1">
    <citation type="journal article" date="2014" name="PLoS Genet.">
        <title>Phylogenetically driven sequencing of extremely halophilic archaea reveals strategies for static and dynamic osmo-response.</title>
        <authorList>
            <person name="Becker E.A."/>
            <person name="Seitzer P.M."/>
            <person name="Tritt A."/>
            <person name="Larsen D."/>
            <person name="Krusor M."/>
            <person name="Yao A.I."/>
            <person name="Wu D."/>
            <person name="Madern D."/>
            <person name="Eisen J.A."/>
            <person name="Darling A.E."/>
            <person name="Facciotti M.T."/>
        </authorList>
    </citation>
    <scope>NUCLEOTIDE SEQUENCE [LARGE SCALE GENOMIC DNA]</scope>
    <source>
        <strain evidence="2 3">DSM 3751</strain>
    </source>
</reference>
<dbReference type="Pfam" id="PF13360">
    <property type="entry name" value="PQQ_2"/>
    <property type="match status" value="1"/>
</dbReference>
<evidence type="ECO:0000313" key="2">
    <source>
        <dbReference type="EMBL" id="ELY80502.1"/>
    </source>
</evidence>
<dbReference type="InterPro" id="IPR002372">
    <property type="entry name" value="PQQ_rpt_dom"/>
</dbReference>
<protein>
    <recommendedName>
        <fullName evidence="1">Pyrrolo-quinoline quinone repeat domain-containing protein</fullName>
    </recommendedName>
</protein>
<comment type="caution">
    <text evidence="2">The sequence shown here is derived from an EMBL/GenBank/DDBJ whole genome shotgun (WGS) entry which is preliminary data.</text>
</comment>
<dbReference type="Proteomes" id="UP000011618">
    <property type="component" value="Unassembled WGS sequence"/>
</dbReference>
<sequence>MVDGTVSVGDTNGTLYALEAASGDERWTSTATGTVRTPAVVGDTVSTRAA</sequence>
<organism evidence="2 3">
    <name type="scientific">Natrinema pallidum DSM 3751</name>
    <dbReference type="NCBI Taxonomy" id="1227495"/>
    <lineage>
        <taxon>Archaea</taxon>
        <taxon>Methanobacteriati</taxon>
        <taxon>Methanobacteriota</taxon>
        <taxon>Stenosarchaea group</taxon>
        <taxon>Halobacteria</taxon>
        <taxon>Halobacteriales</taxon>
        <taxon>Natrialbaceae</taxon>
        <taxon>Natrinema</taxon>
    </lineage>
</organism>